<evidence type="ECO:0000313" key="2">
    <source>
        <dbReference type="Proteomes" id="UP000005220"/>
    </source>
</evidence>
<sequence length="167" mass="19367">MKDIISMNKSYNKMDNSQRSLIRIEVEEEIDGEREECAASLMALLQDHRNSTRPRVGNTQEDLSKLLYYSNTQQSLLEAITELHVLTDEIFSVQNSPQEVIQTSLPKMMADLMQSRERAKRLYKLVLDSKFNDPEWEVDDIFENLEGELNRTSTLLSLNPGRGNYHK</sequence>
<reference evidence="1 2" key="1">
    <citation type="journal article" date="2011" name="Proc. Natl. Acad. Sci. U.S.A.">
        <title>Evolutionary erosion of yeast sex chromosomes by mating-type switching accidents.</title>
        <authorList>
            <person name="Gordon J.L."/>
            <person name="Armisen D."/>
            <person name="Proux-Wera E."/>
            <person name="Oheigeartaigh S.S."/>
            <person name="Byrne K.P."/>
            <person name="Wolfe K.H."/>
        </authorList>
    </citation>
    <scope>NUCLEOTIDE SEQUENCE [LARGE SCALE GENOMIC DNA]</scope>
    <source>
        <strain evidence="2">ATCC 22294 / BCRC 22015 / CBS 2517 / CECT 1963 / NBRC 1671 / NRRL Y-8276</strain>
    </source>
</reference>
<dbReference type="HOGENOM" id="CLU_1594786_0_0_1"/>
<gene>
    <name evidence="1" type="primary">KAFR0A04590</name>
    <name evidence="1" type="ORF">KAFR_0A04590</name>
</gene>
<protein>
    <submittedName>
        <fullName evidence="1">Uncharacterized protein</fullName>
    </submittedName>
</protein>
<dbReference type="AlphaFoldDB" id="H2ANE4"/>
<accession>H2ANE4</accession>
<dbReference type="OrthoDB" id="4070070at2759"/>
<dbReference type="Proteomes" id="UP000005220">
    <property type="component" value="Chromosome 1"/>
</dbReference>
<evidence type="ECO:0000313" key="1">
    <source>
        <dbReference type="EMBL" id="CCF55894.1"/>
    </source>
</evidence>
<dbReference type="GeneID" id="13886142"/>
<dbReference type="FunCoup" id="H2ANE4">
    <property type="interactions" value="139"/>
</dbReference>
<name>H2ANE4_KAZAF</name>
<keyword evidence="2" id="KW-1185">Reference proteome</keyword>
<dbReference type="InParanoid" id="H2ANE4"/>
<dbReference type="RefSeq" id="XP_003955029.1">
    <property type="nucleotide sequence ID" value="XM_003954980.1"/>
</dbReference>
<dbReference type="eggNOG" id="ENOG502SAR2">
    <property type="taxonomic scope" value="Eukaryota"/>
</dbReference>
<dbReference type="KEGG" id="kaf:KAFR_0A04590"/>
<organism evidence="1 2">
    <name type="scientific">Kazachstania africana (strain ATCC 22294 / BCRC 22015 / CBS 2517 / CECT 1963 / NBRC 1671 / NRRL Y-8276)</name>
    <name type="common">Yeast</name>
    <name type="synonym">Kluyveromyces africanus</name>
    <dbReference type="NCBI Taxonomy" id="1071382"/>
    <lineage>
        <taxon>Eukaryota</taxon>
        <taxon>Fungi</taxon>
        <taxon>Dikarya</taxon>
        <taxon>Ascomycota</taxon>
        <taxon>Saccharomycotina</taxon>
        <taxon>Saccharomycetes</taxon>
        <taxon>Saccharomycetales</taxon>
        <taxon>Saccharomycetaceae</taxon>
        <taxon>Kazachstania</taxon>
    </lineage>
</organism>
<proteinExistence type="predicted"/>
<dbReference type="EMBL" id="HE650821">
    <property type="protein sequence ID" value="CCF55894.1"/>
    <property type="molecule type" value="Genomic_DNA"/>
</dbReference>